<dbReference type="EMBL" id="JAULSR010000004">
    <property type="protein sequence ID" value="KAK0621861.1"/>
    <property type="molecule type" value="Genomic_DNA"/>
</dbReference>
<feature type="compositionally biased region" description="Acidic residues" evidence="1">
    <location>
        <begin position="286"/>
        <end position="307"/>
    </location>
</feature>
<gene>
    <name evidence="2" type="ORF">B0T17DRAFT_306079</name>
</gene>
<proteinExistence type="predicted"/>
<organism evidence="2 3">
    <name type="scientific">Bombardia bombarda</name>
    <dbReference type="NCBI Taxonomy" id="252184"/>
    <lineage>
        <taxon>Eukaryota</taxon>
        <taxon>Fungi</taxon>
        <taxon>Dikarya</taxon>
        <taxon>Ascomycota</taxon>
        <taxon>Pezizomycotina</taxon>
        <taxon>Sordariomycetes</taxon>
        <taxon>Sordariomycetidae</taxon>
        <taxon>Sordariales</taxon>
        <taxon>Lasiosphaeriaceae</taxon>
        <taxon>Bombardia</taxon>
    </lineage>
</organism>
<sequence>MPVHNSSLLLHELIVYSQTYLSLNSIEFDSHSSLVTLLHFLSNTESRSRRVLTARWPPPMLHQLKKRHTHPLVLLSDPCTVSSSQPASQPFRAHVNLQAVLMAADCCLPMPHCLLVTVFPTPFPVVVVPSTTWRSFLPPYITDGNQPHHHSSTLDSTPTPTPIHHRRAQRLLLLLLLPLPFRPSMVSPMMPRLIMRRQVRSLWRLIRRRRGANPAIQRADIYVASSQPTTSHRKVAIKMKVRVGGVVVVDLVGVGLHVVDGDEVAVPAPIQAVVVAVGRSPAGEAAVEEGEEGEQDEEAEHADDDADDGRCGEGVVEVVLTGLRYC</sequence>
<protein>
    <submittedName>
        <fullName evidence="2">Uncharacterized protein</fullName>
    </submittedName>
</protein>
<dbReference type="AlphaFoldDB" id="A0AA40C1F4"/>
<accession>A0AA40C1F4</accession>
<evidence type="ECO:0000256" key="1">
    <source>
        <dbReference type="SAM" id="MobiDB-lite"/>
    </source>
</evidence>
<comment type="caution">
    <text evidence="2">The sequence shown here is derived from an EMBL/GenBank/DDBJ whole genome shotgun (WGS) entry which is preliminary data.</text>
</comment>
<dbReference type="Proteomes" id="UP001174934">
    <property type="component" value="Unassembled WGS sequence"/>
</dbReference>
<keyword evidence="3" id="KW-1185">Reference proteome</keyword>
<evidence type="ECO:0000313" key="3">
    <source>
        <dbReference type="Proteomes" id="UP001174934"/>
    </source>
</evidence>
<feature type="region of interest" description="Disordered" evidence="1">
    <location>
        <begin position="284"/>
        <end position="310"/>
    </location>
</feature>
<evidence type="ECO:0000313" key="2">
    <source>
        <dbReference type="EMBL" id="KAK0621861.1"/>
    </source>
</evidence>
<reference evidence="2" key="1">
    <citation type="submission" date="2023-06" db="EMBL/GenBank/DDBJ databases">
        <title>Genome-scale phylogeny and comparative genomics of the fungal order Sordariales.</title>
        <authorList>
            <consortium name="Lawrence Berkeley National Laboratory"/>
            <person name="Hensen N."/>
            <person name="Bonometti L."/>
            <person name="Westerberg I."/>
            <person name="Brannstrom I.O."/>
            <person name="Guillou S."/>
            <person name="Cros-Aarteil S."/>
            <person name="Calhoun S."/>
            <person name="Haridas S."/>
            <person name="Kuo A."/>
            <person name="Mondo S."/>
            <person name="Pangilinan J."/>
            <person name="Riley R."/>
            <person name="LaButti K."/>
            <person name="Andreopoulos B."/>
            <person name="Lipzen A."/>
            <person name="Chen C."/>
            <person name="Yanf M."/>
            <person name="Daum C."/>
            <person name="Ng V."/>
            <person name="Clum A."/>
            <person name="Steindorff A."/>
            <person name="Ohm R."/>
            <person name="Martin F."/>
            <person name="Silar P."/>
            <person name="Natvig D."/>
            <person name="Lalanne C."/>
            <person name="Gautier V."/>
            <person name="Ament-velasquez S.L."/>
            <person name="Kruys A."/>
            <person name="Hutchinson M.I."/>
            <person name="Powell A.J."/>
            <person name="Barry K."/>
            <person name="Miller A.N."/>
            <person name="Grigoriev I.V."/>
            <person name="Debuchy R."/>
            <person name="Gladieux P."/>
            <person name="Thoren M.H."/>
            <person name="Johannesson H."/>
        </authorList>
    </citation>
    <scope>NUCLEOTIDE SEQUENCE</scope>
    <source>
        <strain evidence="2">SMH3391-2</strain>
    </source>
</reference>
<name>A0AA40C1F4_9PEZI</name>